<sequence length="416" mass="46366">MVSRCLVSASRARLEQLRAISSLSSCRHGSTYIRGSRFGVTAARSLIVPLTFKPCTFSVVSGGGRTAKCIHIPTVLMPPVVFVGLLVALYVWKCMMLVVFQNKIIYMPGFPPNSRWELIDNYADHCGGIKWTNERTQAADGTDLAMAVTTVPMQKGKFPTDKKDARAHVYVLYFQGNAASIPPRLPDLSWVLRNVSDSHNPDLAPLQMTFACLSYRGYWTSRGRPSEAGLRRDAEAGARWISEYHKQLYGPDRDAPVPILLLWGQSIGCGVATNLAATGKMPQNLLVRGLLLETPFLSVRTMLETLYPQKWLPYKHLWPFLRNHLDSWTNMETVAKAAREKGSPPPSMYILEAERDELVPPEHAERLLKKCQDLGLPVERVKSPAAFHSDVIMRVEGKRLAALGIVRLTQKALDVG</sequence>
<protein>
    <submittedName>
        <fullName evidence="2">Alpha/Beta hydrolase protein</fullName>
    </submittedName>
</protein>
<dbReference type="PANTHER" id="PTHR12277">
    <property type="entry name" value="ALPHA/BETA HYDROLASE DOMAIN-CONTAINING PROTEIN"/>
    <property type="match status" value="1"/>
</dbReference>
<accession>A0ABR3DPL8</accession>
<evidence type="ECO:0000313" key="3">
    <source>
        <dbReference type="Proteomes" id="UP001451303"/>
    </source>
</evidence>
<dbReference type="InterPro" id="IPR029058">
    <property type="entry name" value="AB_hydrolase_fold"/>
</dbReference>
<dbReference type="PANTHER" id="PTHR12277:SF64">
    <property type="entry name" value="SUPERFAMILY HYDROLASE, PUTATIVE (AFU_ORTHOLOGUE AFUA_3G01760)-RELATED"/>
    <property type="match status" value="1"/>
</dbReference>
<proteinExistence type="predicted"/>
<keyword evidence="1" id="KW-1133">Transmembrane helix</keyword>
<keyword evidence="1" id="KW-0812">Transmembrane</keyword>
<keyword evidence="3" id="KW-1185">Reference proteome</keyword>
<name>A0ABR3DPL8_NEUIN</name>
<evidence type="ECO:0000256" key="1">
    <source>
        <dbReference type="SAM" id="Phobius"/>
    </source>
</evidence>
<keyword evidence="2" id="KW-0378">Hydrolase</keyword>
<gene>
    <name evidence="2" type="ORF">QR685DRAFT_15357</name>
</gene>
<dbReference type="EMBL" id="JAVLET010000001">
    <property type="protein sequence ID" value="KAL0474600.1"/>
    <property type="molecule type" value="Genomic_DNA"/>
</dbReference>
<organism evidence="2 3">
    <name type="scientific">Neurospora intermedia</name>
    <dbReference type="NCBI Taxonomy" id="5142"/>
    <lineage>
        <taxon>Eukaryota</taxon>
        <taxon>Fungi</taxon>
        <taxon>Dikarya</taxon>
        <taxon>Ascomycota</taxon>
        <taxon>Pezizomycotina</taxon>
        <taxon>Sordariomycetes</taxon>
        <taxon>Sordariomycetidae</taxon>
        <taxon>Sordariales</taxon>
        <taxon>Sordariaceae</taxon>
        <taxon>Neurospora</taxon>
    </lineage>
</organism>
<evidence type="ECO:0000313" key="2">
    <source>
        <dbReference type="EMBL" id="KAL0474600.1"/>
    </source>
</evidence>
<comment type="caution">
    <text evidence="2">The sequence shown here is derived from an EMBL/GenBank/DDBJ whole genome shotgun (WGS) entry which is preliminary data.</text>
</comment>
<dbReference type="SUPFAM" id="SSF53474">
    <property type="entry name" value="alpha/beta-Hydrolases"/>
    <property type="match status" value="1"/>
</dbReference>
<keyword evidence="1" id="KW-0472">Membrane</keyword>
<dbReference type="Proteomes" id="UP001451303">
    <property type="component" value="Unassembled WGS sequence"/>
</dbReference>
<reference evidence="2 3" key="1">
    <citation type="submission" date="2023-09" db="EMBL/GenBank/DDBJ databases">
        <title>Multi-omics analysis of a traditional fermented food reveals byproduct-associated fungal strains for waste-to-food upcycling.</title>
        <authorList>
            <consortium name="Lawrence Berkeley National Laboratory"/>
            <person name="Rekdal V.M."/>
            <person name="Villalobos-Escobedo J.M."/>
            <person name="Rodriguez-Valeron N."/>
            <person name="Garcia M.O."/>
            <person name="Vasquez D.P."/>
            <person name="Damayanti I."/>
            <person name="Sorensen P.M."/>
            <person name="Baidoo E.E."/>
            <person name="De Carvalho A.C."/>
            <person name="Riley R."/>
            <person name="Lipzen A."/>
            <person name="He G."/>
            <person name="Yan M."/>
            <person name="Haridas S."/>
            <person name="Daum C."/>
            <person name="Yoshinaga Y."/>
            <person name="Ng V."/>
            <person name="Grigoriev I.V."/>
            <person name="Munk R."/>
            <person name="Nuraida L."/>
            <person name="Wijaya C.H."/>
            <person name="Morales P.-C."/>
            <person name="Keasling J.D."/>
        </authorList>
    </citation>
    <scope>NUCLEOTIDE SEQUENCE [LARGE SCALE GENOMIC DNA]</scope>
    <source>
        <strain evidence="2 3">FGSC 2613</strain>
    </source>
</reference>
<dbReference type="GO" id="GO:0016787">
    <property type="term" value="F:hydrolase activity"/>
    <property type="evidence" value="ECO:0007669"/>
    <property type="project" value="UniProtKB-KW"/>
</dbReference>
<feature type="transmembrane region" description="Helical" evidence="1">
    <location>
        <begin position="80"/>
        <end position="100"/>
    </location>
</feature>
<dbReference type="Gene3D" id="3.40.50.1820">
    <property type="entry name" value="alpha/beta hydrolase"/>
    <property type="match status" value="1"/>
</dbReference>